<evidence type="ECO:0000256" key="1">
    <source>
        <dbReference type="ARBA" id="ARBA00004401"/>
    </source>
</evidence>
<evidence type="ECO:0000256" key="6">
    <source>
        <dbReference type="ARBA" id="ARBA00023136"/>
    </source>
</evidence>
<keyword evidence="2" id="KW-1003">Cell membrane</keyword>
<dbReference type="GO" id="GO:0051301">
    <property type="term" value="P:cell division"/>
    <property type="evidence" value="ECO:0007669"/>
    <property type="project" value="UniProtKB-KW"/>
</dbReference>
<evidence type="ECO:0000256" key="9">
    <source>
        <dbReference type="SAM" id="Coils"/>
    </source>
</evidence>
<evidence type="ECO:0000256" key="5">
    <source>
        <dbReference type="ARBA" id="ARBA00022989"/>
    </source>
</evidence>
<dbReference type="Pfam" id="PF04977">
    <property type="entry name" value="DivIC"/>
    <property type="match status" value="1"/>
</dbReference>
<dbReference type="Proteomes" id="UP001222800">
    <property type="component" value="Chromosome"/>
</dbReference>
<evidence type="ECO:0000313" key="10">
    <source>
        <dbReference type="EMBL" id="WFD10503.1"/>
    </source>
</evidence>
<feature type="coiled-coil region" evidence="9">
    <location>
        <begin position="40"/>
        <end position="74"/>
    </location>
</feature>
<keyword evidence="11" id="KW-1185">Reference proteome</keyword>
<keyword evidence="5" id="KW-1133">Transmembrane helix</keyword>
<comment type="subcellular location">
    <subcellularLocation>
        <location evidence="1">Cell membrane</location>
        <topology evidence="1">Single-pass type II membrane protein</topology>
    </subcellularLocation>
</comment>
<evidence type="ECO:0000256" key="4">
    <source>
        <dbReference type="ARBA" id="ARBA00022692"/>
    </source>
</evidence>
<dbReference type="InterPro" id="IPR039076">
    <property type="entry name" value="DivIC"/>
</dbReference>
<dbReference type="EMBL" id="CP120733">
    <property type="protein sequence ID" value="WFD10503.1"/>
    <property type="molecule type" value="Genomic_DNA"/>
</dbReference>
<evidence type="ECO:0000256" key="8">
    <source>
        <dbReference type="NCBIfam" id="TIGR02209"/>
    </source>
</evidence>
<keyword evidence="4" id="KW-0812">Transmembrane</keyword>
<dbReference type="RefSeq" id="WP_277732470.1">
    <property type="nucleotide sequence ID" value="NZ_CP120733.1"/>
</dbReference>
<accession>A0ABY8EC42</accession>
<dbReference type="InterPro" id="IPR011922">
    <property type="entry name" value="Cell_div_FtsL"/>
</dbReference>
<dbReference type="NCBIfam" id="TIGR02209">
    <property type="entry name" value="ftsL_broad"/>
    <property type="match status" value="1"/>
</dbReference>
<evidence type="ECO:0000313" key="11">
    <source>
        <dbReference type="Proteomes" id="UP001222800"/>
    </source>
</evidence>
<evidence type="ECO:0000256" key="2">
    <source>
        <dbReference type="ARBA" id="ARBA00022475"/>
    </source>
</evidence>
<protein>
    <recommendedName>
        <fullName evidence="8">Cell division protein FtsL</fullName>
    </recommendedName>
</protein>
<keyword evidence="6" id="KW-0472">Membrane</keyword>
<gene>
    <name evidence="10" type="primary">ftsL</name>
    <name evidence="10" type="ORF">P4S50_00080</name>
</gene>
<evidence type="ECO:0000256" key="3">
    <source>
        <dbReference type="ARBA" id="ARBA00022618"/>
    </source>
</evidence>
<sequence>MKTRKTKKKKFNIYMLIFKVFVLFTVCSSAYSVINQGMVIREYKKEIKSLKEQIKQEDENIKKVKAEIENYKTDEYIEKIAREKLKMVKPGEIIYIDINKREVE</sequence>
<dbReference type="PANTHER" id="PTHR40027:SF1">
    <property type="entry name" value="CELL DIVISION PROTEIN DIVIC"/>
    <property type="match status" value="1"/>
</dbReference>
<proteinExistence type="predicted"/>
<evidence type="ECO:0000256" key="7">
    <source>
        <dbReference type="ARBA" id="ARBA00023306"/>
    </source>
</evidence>
<keyword evidence="7" id="KW-0131">Cell cycle</keyword>
<dbReference type="PANTHER" id="PTHR40027">
    <property type="entry name" value="CELL DIVISION PROTEIN DIVIC"/>
    <property type="match status" value="1"/>
</dbReference>
<organism evidence="10 11">
    <name type="scientific">Tepidibacter hydrothermalis</name>
    <dbReference type="NCBI Taxonomy" id="3036126"/>
    <lineage>
        <taxon>Bacteria</taxon>
        <taxon>Bacillati</taxon>
        <taxon>Bacillota</taxon>
        <taxon>Clostridia</taxon>
        <taxon>Peptostreptococcales</taxon>
        <taxon>Peptostreptococcaceae</taxon>
        <taxon>Tepidibacter</taxon>
    </lineage>
</organism>
<reference evidence="10 11" key="1">
    <citation type="submission" date="2023-03" db="EMBL/GenBank/DDBJ databases">
        <title>Complete genome sequence of Tepidibacter sp. SWIR-1, isolated from a deep-sea hydrothermal vent.</title>
        <authorList>
            <person name="Li X."/>
        </authorList>
    </citation>
    <scope>NUCLEOTIDE SEQUENCE [LARGE SCALE GENOMIC DNA]</scope>
    <source>
        <strain evidence="10 11">SWIR-1</strain>
    </source>
</reference>
<name>A0ABY8EC42_9FIRM</name>
<dbReference type="InterPro" id="IPR007060">
    <property type="entry name" value="FtsL/DivIC"/>
</dbReference>
<keyword evidence="3 10" id="KW-0132">Cell division</keyword>
<keyword evidence="9" id="KW-0175">Coiled coil</keyword>